<name>A0A2N0NC32_9GLOM</name>
<reference evidence="1 2" key="2">
    <citation type="submission" date="2017-09" db="EMBL/GenBank/DDBJ databases">
        <title>Extensive intraspecific genome diversity in a model arbuscular mycorrhizal fungus.</title>
        <authorList>
            <person name="Chen E.C."/>
            <person name="Morin E."/>
            <person name="Beaudet D."/>
            <person name="Noel J."/>
            <person name="Ndikumana S."/>
            <person name="Charron P."/>
            <person name="St-Onge C."/>
            <person name="Giorgi J."/>
            <person name="Grigoriev I.V."/>
            <person name="Roux C."/>
            <person name="Martin F.M."/>
            <person name="Corradi N."/>
        </authorList>
    </citation>
    <scope>NUCLEOTIDE SEQUENCE [LARGE SCALE GENOMIC DNA]</scope>
    <source>
        <strain evidence="1 2">A5</strain>
    </source>
</reference>
<proteinExistence type="predicted"/>
<evidence type="ECO:0000313" key="2">
    <source>
        <dbReference type="Proteomes" id="UP000232722"/>
    </source>
</evidence>
<dbReference type="VEuPathDB" id="FungiDB:RhiirA1_542734"/>
<sequence>MVHQSRLILTYYIVLRANNNNNDDDDDNNNDDNKYSLHFHHLTDFYVNLNSVKMSRRAIRRFIPPGPLPNPRRVRRDLTYLAYDIYEVPNIPAGHPHFGRNGGM</sequence>
<accession>A0A2N0NC32</accession>
<evidence type="ECO:0000313" key="1">
    <source>
        <dbReference type="EMBL" id="PKB92079.1"/>
    </source>
</evidence>
<dbReference type="VEuPathDB" id="FungiDB:RhiirFUN_022542"/>
<comment type="caution">
    <text evidence="1">The sequence shown here is derived from an EMBL/GenBank/DDBJ whole genome shotgun (WGS) entry which is preliminary data.</text>
</comment>
<dbReference type="EMBL" id="LLXJ01012435">
    <property type="protein sequence ID" value="PKB92079.1"/>
    <property type="molecule type" value="Genomic_DNA"/>
</dbReference>
<organism evidence="1 2">
    <name type="scientific">Rhizophagus irregularis</name>
    <dbReference type="NCBI Taxonomy" id="588596"/>
    <lineage>
        <taxon>Eukaryota</taxon>
        <taxon>Fungi</taxon>
        <taxon>Fungi incertae sedis</taxon>
        <taxon>Mucoromycota</taxon>
        <taxon>Glomeromycotina</taxon>
        <taxon>Glomeromycetes</taxon>
        <taxon>Glomerales</taxon>
        <taxon>Glomeraceae</taxon>
        <taxon>Rhizophagus</taxon>
    </lineage>
</organism>
<reference evidence="1 2" key="1">
    <citation type="submission" date="2016-04" db="EMBL/GenBank/DDBJ databases">
        <title>Genome analyses suggest a sexual origin of heterokaryosis in a supposedly ancient asexual fungus.</title>
        <authorList>
            <person name="Ropars J."/>
            <person name="Sedzielewska K."/>
            <person name="Noel J."/>
            <person name="Charron P."/>
            <person name="Farinelli L."/>
            <person name="Marton T."/>
            <person name="Kruger M."/>
            <person name="Pelin A."/>
            <person name="Brachmann A."/>
            <person name="Corradi N."/>
        </authorList>
    </citation>
    <scope>NUCLEOTIDE SEQUENCE [LARGE SCALE GENOMIC DNA]</scope>
    <source>
        <strain evidence="1 2">A5</strain>
    </source>
</reference>
<dbReference type="AlphaFoldDB" id="A0A2N0NC32"/>
<protein>
    <submittedName>
        <fullName evidence="1">Uncharacterized protein</fullName>
    </submittedName>
</protein>
<gene>
    <name evidence="1" type="ORF">RhiirA5_446138</name>
</gene>
<dbReference type="Proteomes" id="UP000232722">
    <property type="component" value="Unassembled WGS sequence"/>
</dbReference>